<organism evidence="8 9">
    <name type="scientific">Actimicrobium antarcticum</name>
    <dbReference type="NCBI Taxonomy" id="1051899"/>
    <lineage>
        <taxon>Bacteria</taxon>
        <taxon>Pseudomonadati</taxon>
        <taxon>Pseudomonadota</taxon>
        <taxon>Betaproteobacteria</taxon>
        <taxon>Burkholderiales</taxon>
        <taxon>Oxalobacteraceae</taxon>
        <taxon>Actimicrobium</taxon>
    </lineage>
</organism>
<name>A0ABP7SGG3_9BURK</name>
<dbReference type="InterPro" id="IPR027461">
    <property type="entry name" value="Carboxypeptidase_A_C_sf"/>
</dbReference>
<dbReference type="SUPFAM" id="SSF141986">
    <property type="entry name" value="LD-carboxypeptidase A C-terminal domain-like"/>
    <property type="match status" value="1"/>
</dbReference>
<keyword evidence="4" id="KW-0378">Hydrolase</keyword>
<feature type="domain" description="LD-carboxypeptidase N-terminal" evidence="6">
    <location>
        <begin position="7"/>
        <end position="124"/>
    </location>
</feature>
<dbReference type="PIRSF" id="PIRSF028757">
    <property type="entry name" value="LD-carboxypeptidase"/>
    <property type="match status" value="1"/>
</dbReference>
<dbReference type="InterPro" id="IPR040921">
    <property type="entry name" value="Peptidase_S66C"/>
</dbReference>
<evidence type="ECO:0000256" key="3">
    <source>
        <dbReference type="ARBA" id="ARBA00022670"/>
    </source>
</evidence>
<keyword evidence="3" id="KW-0645">Protease</keyword>
<sequence>MTESIGIALVAPSGYAPDAESVERAIVRLQVAGFRVIRHFAAAEKSERFGATDVQRVAHLHAAASDPAVDLVLALRGGYGLSRILPQLDWPLLAASGKLFVGHSDFTAFQMGLLAQTGAISFAGPMLCDDFTRAPASQFTQEHCWQCLTSPRTVVQVDQDDSPPVNASGTLFGGNLAMVAHLVGTPYLPRIDGGILFLEDINEHPFRVERMLLQLLHAGVLANQSAIVLGDFSGYKLSEIDNGFCFESMLARLRAILPVPVLTGLPFGHIVDKVTLPVGAPATLVGNARGWTLSVSGYPTLAPQ</sequence>
<dbReference type="Pfam" id="PF17676">
    <property type="entry name" value="Peptidase_S66C"/>
    <property type="match status" value="1"/>
</dbReference>
<comment type="similarity">
    <text evidence="1">Belongs to the peptidase S66 family.</text>
</comment>
<dbReference type="Proteomes" id="UP001501353">
    <property type="component" value="Unassembled WGS sequence"/>
</dbReference>
<evidence type="ECO:0000313" key="9">
    <source>
        <dbReference type="Proteomes" id="UP001501353"/>
    </source>
</evidence>
<dbReference type="EMBL" id="BAAAZE010000001">
    <property type="protein sequence ID" value="GAA4011450.1"/>
    <property type="molecule type" value="Genomic_DNA"/>
</dbReference>
<comment type="caution">
    <text evidence="8">The sequence shown here is derived from an EMBL/GenBank/DDBJ whole genome shotgun (WGS) entry which is preliminary data.</text>
</comment>
<keyword evidence="5" id="KW-0720">Serine protease</keyword>
<evidence type="ECO:0000259" key="7">
    <source>
        <dbReference type="Pfam" id="PF17676"/>
    </source>
</evidence>
<dbReference type="RefSeq" id="WP_344761177.1">
    <property type="nucleotide sequence ID" value="NZ_BAAAZE010000001.1"/>
</dbReference>
<dbReference type="SUPFAM" id="SSF52317">
    <property type="entry name" value="Class I glutamine amidotransferase-like"/>
    <property type="match status" value="1"/>
</dbReference>
<dbReference type="InterPro" id="IPR027478">
    <property type="entry name" value="LdcA_N"/>
</dbReference>
<evidence type="ECO:0000256" key="1">
    <source>
        <dbReference type="ARBA" id="ARBA00010233"/>
    </source>
</evidence>
<evidence type="ECO:0000256" key="2">
    <source>
        <dbReference type="ARBA" id="ARBA00022645"/>
    </source>
</evidence>
<dbReference type="InterPro" id="IPR003507">
    <property type="entry name" value="S66_fam"/>
</dbReference>
<keyword evidence="9" id="KW-1185">Reference proteome</keyword>
<evidence type="ECO:0000256" key="4">
    <source>
        <dbReference type="ARBA" id="ARBA00022801"/>
    </source>
</evidence>
<dbReference type="GO" id="GO:0004180">
    <property type="term" value="F:carboxypeptidase activity"/>
    <property type="evidence" value="ECO:0007669"/>
    <property type="project" value="UniProtKB-KW"/>
</dbReference>
<dbReference type="Gene3D" id="3.40.50.10740">
    <property type="entry name" value="Class I glutamine amidotransferase-like"/>
    <property type="match status" value="1"/>
</dbReference>
<feature type="domain" description="LD-carboxypeptidase C-terminal" evidence="7">
    <location>
        <begin position="168"/>
        <end position="284"/>
    </location>
</feature>
<evidence type="ECO:0000256" key="5">
    <source>
        <dbReference type="ARBA" id="ARBA00022825"/>
    </source>
</evidence>
<dbReference type="Gene3D" id="3.50.30.60">
    <property type="entry name" value="LD-carboxypeptidase A C-terminal domain-like"/>
    <property type="match status" value="1"/>
</dbReference>
<proteinExistence type="inferred from homology"/>
<accession>A0ABP7SGG3</accession>
<dbReference type="PANTHER" id="PTHR30237">
    <property type="entry name" value="MURAMOYLTETRAPEPTIDE CARBOXYPEPTIDASE"/>
    <property type="match status" value="1"/>
</dbReference>
<dbReference type="InterPro" id="IPR029062">
    <property type="entry name" value="Class_I_gatase-like"/>
</dbReference>
<keyword evidence="2 8" id="KW-0121">Carboxypeptidase</keyword>
<gene>
    <name evidence="8" type="primary">ldcA</name>
    <name evidence="8" type="ORF">GCM10022212_00630</name>
</gene>
<dbReference type="Pfam" id="PF02016">
    <property type="entry name" value="Peptidase_S66"/>
    <property type="match status" value="1"/>
</dbReference>
<evidence type="ECO:0000313" key="8">
    <source>
        <dbReference type="EMBL" id="GAA4011450.1"/>
    </source>
</evidence>
<evidence type="ECO:0000259" key="6">
    <source>
        <dbReference type="Pfam" id="PF02016"/>
    </source>
</evidence>
<dbReference type="PANTHER" id="PTHR30237:SF2">
    <property type="entry name" value="MUREIN TETRAPEPTIDE CARBOXYPEPTIDASE"/>
    <property type="match status" value="1"/>
</dbReference>
<reference evidence="9" key="1">
    <citation type="journal article" date="2019" name="Int. J. Syst. Evol. Microbiol.">
        <title>The Global Catalogue of Microorganisms (GCM) 10K type strain sequencing project: providing services to taxonomists for standard genome sequencing and annotation.</title>
        <authorList>
            <consortium name="The Broad Institute Genomics Platform"/>
            <consortium name="The Broad Institute Genome Sequencing Center for Infectious Disease"/>
            <person name="Wu L."/>
            <person name="Ma J."/>
        </authorList>
    </citation>
    <scope>NUCLEOTIDE SEQUENCE [LARGE SCALE GENOMIC DNA]</scope>
    <source>
        <strain evidence="9">JCM 16673</strain>
    </source>
</reference>
<protein>
    <submittedName>
        <fullName evidence="8">Muramoyltetrapeptide carboxypeptidase</fullName>
    </submittedName>
</protein>
<dbReference type="NCBIfam" id="NF008424">
    <property type="entry name" value="PRK11253.1"/>
    <property type="match status" value="1"/>
</dbReference>
<dbReference type="InterPro" id="IPR040449">
    <property type="entry name" value="Peptidase_S66_N"/>
</dbReference>
<dbReference type="CDD" id="cd07025">
    <property type="entry name" value="Peptidase_S66"/>
    <property type="match status" value="1"/>
</dbReference>